<dbReference type="EMBL" id="MU858046">
    <property type="protein sequence ID" value="KAK4220001.1"/>
    <property type="molecule type" value="Genomic_DNA"/>
</dbReference>
<reference evidence="2" key="1">
    <citation type="journal article" date="2023" name="Mol. Phylogenet. Evol.">
        <title>Genome-scale phylogeny and comparative genomics of the fungal order Sordariales.</title>
        <authorList>
            <person name="Hensen N."/>
            <person name="Bonometti L."/>
            <person name="Westerberg I."/>
            <person name="Brannstrom I.O."/>
            <person name="Guillou S."/>
            <person name="Cros-Aarteil S."/>
            <person name="Calhoun S."/>
            <person name="Haridas S."/>
            <person name="Kuo A."/>
            <person name="Mondo S."/>
            <person name="Pangilinan J."/>
            <person name="Riley R."/>
            <person name="LaButti K."/>
            <person name="Andreopoulos B."/>
            <person name="Lipzen A."/>
            <person name="Chen C."/>
            <person name="Yan M."/>
            <person name="Daum C."/>
            <person name="Ng V."/>
            <person name="Clum A."/>
            <person name="Steindorff A."/>
            <person name="Ohm R.A."/>
            <person name="Martin F."/>
            <person name="Silar P."/>
            <person name="Natvig D.O."/>
            <person name="Lalanne C."/>
            <person name="Gautier V."/>
            <person name="Ament-Velasquez S.L."/>
            <person name="Kruys A."/>
            <person name="Hutchinson M.I."/>
            <person name="Powell A.J."/>
            <person name="Barry K."/>
            <person name="Miller A.N."/>
            <person name="Grigoriev I.V."/>
            <person name="Debuchy R."/>
            <person name="Gladieux P."/>
            <person name="Hiltunen Thoren M."/>
            <person name="Johannesson H."/>
        </authorList>
    </citation>
    <scope>NUCLEOTIDE SEQUENCE</scope>
    <source>
        <strain evidence="2">PSN293</strain>
    </source>
</reference>
<feature type="region of interest" description="Disordered" evidence="1">
    <location>
        <begin position="1"/>
        <end position="30"/>
    </location>
</feature>
<gene>
    <name evidence="2" type="ORF">QBC37DRAFT_382259</name>
</gene>
<keyword evidence="3" id="KW-1185">Reference proteome</keyword>
<sequence length="202" mass="23077">MSSAHGSPPPRFEVEYTPTPLDDDQPTGATDGVWYSDDRVVDMTEHLALYNATGDTAHITNLAAVCSEILGHQPAPAPAAAQPVQSAQARVDDRLHDRVVRRNKRRIARIFSGSYDTSIDDCKRAIKAFKPLALYRLAKHLHLARERGMRIPKRYHRIFLKVIFENESDGKFMAWDWEDDEVMSWLKMTYNDAKEQADYFGR</sequence>
<evidence type="ECO:0000313" key="3">
    <source>
        <dbReference type="Proteomes" id="UP001301769"/>
    </source>
</evidence>
<organism evidence="2 3">
    <name type="scientific">Rhypophila decipiens</name>
    <dbReference type="NCBI Taxonomy" id="261697"/>
    <lineage>
        <taxon>Eukaryota</taxon>
        <taxon>Fungi</taxon>
        <taxon>Dikarya</taxon>
        <taxon>Ascomycota</taxon>
        <taxon>Pezizomycotina</taxon>
        <taxon>Sordariomycetes</taxon>
        <taxon>Sordariomycetidae</taxon>
        <taxon>Sordariales</taxon>
        <taxon>Naviculisporaceae</taxon>
        <taxon>Rhypophila</taxon>
    </lineage>
</organism>
<dbReference type="Proteomes" id="UP001301769">
    <property type="component" value="Unassembled WGS sequence"/>
</dbReference>
<comment type="caution">
    <text evidence="2">The sequence shown here is derived from an EMBL/GenBank/DDBJ whole genome shotgun (WGS) entry which is preliminary data.</text>
</comment>
<dbReference type="AlphaFoldDB" id="A0AAN6YJQ3"/>
<proteinExistence type="predicted"/>
<accession>A0AAN6YJQ3</accession>
<name>A0AAN6YJQ3_9PEZI</name>
<evidence type="ECO:0000256" key="1">
    <source>
        <dbReference type="SAM" id="MobiDB-lite"/>
    </source>
</evidence>
<evidence type="ECO:0000313" key="2">
    <source>
        <dbReference type="EMBL" id="KAK4220001.1"/>
    </source>
</evidence>
<reference evidence="2" key="2">
    <citation type="submission" date="2023-05" db="EMBL/GenBank/DDBJ databases">
        <authorList>
            <consortium name="Lawrence Berkeley National Laboratory"/>
            <person name="Steindorff A."/>
            <person name="Hensen N."/>
            <person name="Bonometti L."/>
            <person name="Westerberg I."/>
            <person name="Brannstrom I.O."/>
            <person name="Guillou S."/>
            <person name="Cros-Aarteil S."/>
            <person name="Calhoun S."/>
            <person name="Haridas S."/>
            <person name="Kuo A."/>
            <person name="Mondo S."/>
            <person name="Pangilinan J."/>
            <person name="Riley R."/>
            <person name="Labutti K."/>
            <person name="Andreopoulos B."/>
            <person name="Lipzen A."/>
            <person name="Chen C."/>
            <person name="Yanf M."/>
            <person name="Daum C."/>
            <person name="Ng V."/>
            <person name="Clum A."/>
            <person name="Ohm R."/>
            <person name="Martin F."/>
            <person name="Silar P."/>
            <person name="Natvig D."/>
            <person name="Lalanne C."/>
            <person name="Gautier V."/>
            <person name="Ament-Velasquez S.L."/>
            <person name="Kruys A."/>
            <person name="Hutchinson M.I."/>
            <person name="Powell A.J."/>
            <person name="Barry K."/>
            <person name="Miller A.N."/>
            <person name="Grigoriev I.V."/>
            <person name="Debuchy R."/>
            <person name="Gladieux P."/>
            <person name="Thoren M.H."/>
            <person name="Johannesson H."/>
        </authorList>
    </citation>
    <scope>NUCLEOTIDE SEQUENCE</scope>
    <source>
        <strain evidence="2">PSN293</strain>
    </source>
</reference>
<protein>
    <submittedName>
        <fullName evidence="2">Uncharacterized protein</fullName>
    </submittedName>
</protein>